<name>A0A1H9KYK2_9ACTN</name>
<dbReference type="EMBL" id="FOFA01000008">
    <property type="protein sequence ID" value="SER03985.1"/>
    <property type="molecule type" value="Genomic_DNA"/>
</dbReference>
<keyword evidence="2" id="KW-1133">Transmembrane helix</keyword>
<dbReference type="OrthoDB" id="3731109at2"/>
<dbReference type="STRING" id="1036181.SAMN05421756_10867"/>
<proteinExistence type="predicted"/>
<protein>
    <submittedName>
        <fullName evidence="3">Uncharacterized protein</fullName>
    </submittedName>
</protein>
<evidence type="ECO:0000313" key="4">
    <source>
        <dbReference type="Proteomes" id="UP000198504"/>
    </source>
</evidence>
<feature type="region of interest" description="Disordered" evidence="1">
    <location>
        <begin position="1"/>
        <end position="67"/>
    </location>
</feature>
<evidence type="ECO:0000256" key="2">
    <source>
        <dbReference type="SAM" id="Phobius"/>
    </source>
</evidence>
<feature type="transmembrane region" description="Helical" evidence="2">
    <location>
        <begin position="162"/>
        <end position="179"/>
    </location>
</feature>
<organism evidence="3 4">
    <name type="scientific">Microlunatus flavus</name>
    <dbReference type="NCBI Taxonomy" id="1036181"/>
    <lineage>
        <taxon>Bacteria</taxon>
        <taxon>Bacillati</taxon>
        <taxon>Actinomycetota</taxon>
        <taxon>Actinomycetes</taxon>
        <taxon>Propionibacteriales</taxon>
        <taxon>Propionibacteriaceae</taxon>
        <taxon>Microlunatus</taxon>
    </lineage>
</organism>
<accession>A0A1H9KYK2</accession>
<sequence>MTSGETSPWGPGPSSGPGPAYPAPYGSPWPPGPAGPASYQPVPSWGPAPGVTDEQLRQLPPPVPSLPLAAGGEQRPAVVGLAVTLAVTAAMLWVCGLSLFLLVAAAGTRALGPSGDDGVIFHLLDEAVLRMGDGLWLPLYGFPVASVVTAFCLLARRPWTRIAHTAVGVVALAWAAWWLRESWLTWFVVAVYVGTAVGVLWVPSANRWYGRRDRRARAEGFRLEG</sequence>
<evidence type="ECO:0000256" key="1">
    <source>
        <dbReference type="SAM" id="MobiDB-lite"/>
    </source>
</evidence>
<dbReference type="Proteomes" id="UP000198504">
    <property type="component" value="Unassembled WGS sequence"/>
</dbReference>
<keyword evidence="2" id="KW-0472">Membrane</keyword>
<feature type="transmembrane region" description="Helical" evidence="2">
    <location>
        <begin position="185"/>
        <end position="205"/>
    </location>
</feature>
<dbReference type="AlphaFoldDB" id="A0A1H9KYK2"/>
<feature type="compositionally biased region" description="Pro residues" evidence="1">
    <location>
        <begin position="10"/>
        <end position="34"/>
    </location>
</feature>
<evidence type="ECO:0000313" key="3">
    <source>
        <dbReference type="EMBL" id="SER03985.1"/>
    </source>
</evidence>
<gene>
    <name evidence="3" type="ORF">SAMN05421756_10867</name>
</gene>
<keyword evidence="4" id="KW-1185">Reference proteome</keyword>
<keyword evidence="2" id="KW-0812">Transmembrane</keyword>
<feature type="transmembrane region" description="Helical" evidence="2">
    <location>
        <begin position="78"/>
        <end position="106"/>
    </location>
</feature>
<reference evidence="4" key="1">
    <citation type="submission" date="2016-10" db="EMBL/GenBank/DDBJ databases">
        <authorList>
            <person name="Varghese N."/>
            <person name="Submissions S."/>
        </authorList>
    </citation>
    <scope>NUCLEOTIDE SEQUENCE [LARGE SCALE GENOMIC DNA]</scope>
    <source>
        <strain evidence="4">CGMCC 4.6856</strain>
    </source>
</reference>
<feature type="transmembrane region" description="Helical" evidence="2">
    <location>
        <begin position="135"/>
        <end position="155"/>
    </location>
</feature>
<dbReference type="RefSeq" id="WP_139209925.1">
    <property type="nucleotide sequence ID" value="NZ_FOFA01000008.1"/>
</dbReference>